<dbReference type="Pfam" id="PF01527">
    <property type="entry name" value="HTH_Tnp_1"/>
    <property type="match status" value="1"/>
</dbReference>
<gene>
    <name evidence="1" type="ORF">METZ01_LOCUS177440</name>
</gene>
<dbReference type="Gene3D" id="1.10.10.60">
    <property type="entry name" value="Homeodomain-like"/>
    <property type="match status" value="1"/>
</dbReference>
<dbReference type="SUPFAM" id="SSF46689">
    <property type="entry name" value="Homeodomain-like"/>
    <property type="match status" value="1"/>
</dbReference>
<reference evidence="1" key="1">
    <citation type="submission" date="2018-05" db="EMBL/GenBank/DDBJ databases">
        <authorList>
            <person name="Lanie J.A."/>
            <person name="Ng W.-L."/>
            <person name="Kazmierczak K.M."/>
            <person name="Andrzejewski T.M."/>
            <person name="Davidsen T.M."/>
            <person name="Wayne K.J."/>
            <person name="Tettelin H."/>
            <person name="Glass J.I."/>
            <person name="Rusch D."/>
            <person name="Podicherti R."/>
            <person name="Tsui H.-C.T."/>
            <person name="Winkler M.E."/>
        </authorList>
    </citation>
    <scope>NUCLEOTIDE SEQUENCE</scope>
</reference>
<dbReference type="InterPro" id="IPR009057">
    <property type="entry name" value="Homeodomain-like_sf"/>
</dbReference>
<dbReference type="AlphaFoldDB" id="A0A382CES3"/>
<proteinExistence type="predicted"/>
<dbReference type="GO" id="GO:0006313">
    <property type="term" value="P:DNA transposition"/>
    <property type="evidence" value="ECO:0007669"/>
    <property type="project" value="InterPro"/>
</dbReference>
<organism evidence="1">
    <name type="scientific">marine metagenome</name>
    <dbReference type="NCBI Taxonomy" id="408172"/>
    <lineage>
        <taxon>unclassified sequences</taxon>
        <taxon>metagenomes</taxon>
        <taxon>ecological metagenomes</taxon>
    </lineage>
</organism>
<dbReference type="InterPro" id="IPR002514">
    <property type="entry name" value="Transposase_8"/>
</dbReference>
<protein>
    <recommendedName>
        <fullName evidence="2">Transposase IS3/IS911 family protein</fullName>
    </recommendedName>
</protein>
<evidence type="ECO:0000313" key="1">
    <source>
        <dbReference type="EMBL" id="SVB24586.1"/>
    </source>
</evidence>
<dbReference type="GO" id="GO:0004803">
    <property type="term" value="F:transposase activity"/>
    <property type="evidence" value="ECO:0007669"/>
    <property type="project" value="InterPro"/>
</dbReference>
<name>A0A382CES3_9ZZZZ</name>
<sequence>MQKRRKYSEEFKREAVSFANQAGVTAKQVGEELGINANMIGRWRRELGMLGPKAFTGQGKPRDEEMVALKRELSRVKKERDFLKEAAVWFAKESK</sequence>
<evidence type="ECO:0008006" key="2">
    <source>
        <dbReference type="Google" id="ProtNLM"/>
    </source>
</evidence>
<accession>A0A382CES3</accession>
<dbReference type="GO" id="GO:0003677">
    <property type="term" value="F:DNA binding"/>
    <property type="evidence" value="ECO:0007669"/>
    <property type="project" value="InterPro"/>
</dbReference>
<dbReference type="EMBL" id="UINC01034165">
    <property type="protein sequence ID" value="SVB24586.1"/>
    <property type="molecule type" value="Genomic_DNA"/>
</dbReference>